<dbReference type="EMBL" id="WBMZ01001714">
    <property type="protein sequence ID" value="NXY14136.1"/>
    <property type="molecule type" value="Genomic_DNA"/>
</dbReference>
<accession>A0A852NJB3</accession>
<organism evidence="2 3">
    <name type="scientific">Atrichornis clamosus</name>
    <dbReference type="NCBI Taxonomy" id="449594"/>
    <lineage>
        <taxon>Eukaryota</taxon>
        <taxon>Metazoa</taxon>
        <taxon>Chordata</taxon>
        <taxon>Craniata</taxon>
        <taxon>Vertebrata</taxon>
        <taxon>Euteleostomi</taxon>
        <taxon>Archelosauria</taxon>
        <taxon>Archosauria</taxon>
        <taxon>Dinosauria</taxon>
        <taxon>Saurischia</taxon>
        <taxon>Theropoda</taxon>
        <taxon>Coelurosauria</taxon>
        <taxon>Aves</taxon>
        <taxon>Neognathae</taxon>
        <taxon>Neoaves</taxon>
        <taxon>Telluraves</taxon>
        <taxon>Australaves</taxon>
        <taxon>Passeriformes</taxon>
        <taxon>Menuridae</taxon>
        <taxon>Atrichornis</taxon>
    </lineage>
</organism>
<feature type="region of interest" description="Disordered" evidence="1">
    <location>
        <begin position="132"/>
        <end position="152"/>
    </location>
</feature>
<feature type="non-terminal residue" evidence="2">
    <location>
        <position position="1"/>
    </location>
</feature>
<feature type="region of interest" description="Disordered" evidence="1">
    <location>
        <begin position="57"/>
        <end position="104"/>
    </location>
</feature>
<dbReference type="Proteomes" id="UP000658642">
    <property type="component" value="Unassembled WGS sequence"/>
</dbReference>
<feature type="compositionally biased region" description="Acidic residues" evidence="1">
    <location>
        <begin position="143"/>
        <end position="152"/>
    </location>
</feature>
<dbReference type="AlphaFoldDB" id="A0A852NJB3"/>
<proteinExistence type="predicted"/>
<evidence type="ECO:0000256" key="1">
    <source>
        <dbReference type="SAM" id="MobiDB-lite"/>
    </source>
</evidence>
<dbReference type="OrthoDB" id="9396701at2759"/>
<protein>
    <submittedName>
        <fullName evidence="2">FYB1 protein</fullName>
    </submittedName>
</protein>
<evidence type="ECO:0000313" key="2">
    <source>
        <dbReference type="EMBL" id="NXY14136.1"/>
    </source>
</evidence>
<feature type="region of interest" description="Disordered" evidence="1">
    <location>
        <begin position="1"/>
        <end position="45"/>
    </location>
</feature>
<feature type="non-terminal residue" evidence="2">
    <location>
        <position position="152"/>
    </location>
</feature>
<gene>
    <name evidence="2" type="primary">Fyb1</name>
    <name evidence="2" type="ORF">ATRCLA_R15725</name>
</gene>
<evidence type="ECO:0000313" key="3">
    <source>
        <dbReference type="Proteomes" id="UP000658642"/>
    </source>
</evidence>
<name>A0A852NJB3_9PASS</name>
<reference evidence="2" key="1">
    <citation type="submission" date="2020-02" db="EMBL/GenBank/DDBJ databases">
        <title>Bird 10,000 Genomes (B10K) Project - Family phase.</title>
        <authorList>
            <person name="Zhang G."/>
        </authorList>
    </citation>
    <scope>NUCLEOTIDE SEQUENCE</scope>
    <source>
        <strain evidence="2">B10K-DU-029-61</strain>
        <tissue evidence="2">Blood</tissue>
    </source>
</reference>
<keyword evidence="3" id="KW-1185">Reference proteome</keyword>
<comment type="caution">
    <text evidence="2">The sequence shown here is derived from an EMBL/GenBank/DDBJ whole genome shotgun (WGS) entry which is preliminary data.</text>
</comment>
<sequence length="152" mass="16572">ATQENEPKPPVSKPPRAQKPSLYNEFSQNEDTSKRSGFLQKLSGSRTNIHSLKEVKEMGENSNQAAEAAGSHFPKIALKPTGHWSSLTKGTPRNVEENTEEKGVSAAKNIFLSKIIQEESNASSHKFCKKNTAFAAGGPSDGSQEEEDEDRS</sequence>
<feature type="compositionally biased region" description="Basic and acidic residues" evidence="1">
    <location>
        <begin position="94"/>
        <end position="103"/>
    </location>
</feature>